<evidence type="ECO:0000256" key="1">
    <source>
        <dbReference type="ARBA" id="ARBA00005254"/>
    </source>
</evidence>
<sequence length="90" mass="10250">MTYETLLVEERDDRVVVTLHRPDARNAISGQMIAELHDVCAELERRPRLLLLTGHDRVFAGGADIAELLGRGRDEALQGINSRLFERVRR</sequence>
<protein>
    <submittedName>
        <fullName evidence="2">Enoyl-CoA hydratase-related protein</fullName>
    </submittedName>
</protein>
<organism evidence="2 3">
    <name type="scientific">Streptomyces carpinensis</name>
    <dbReference type="NCBI Taxonomy" id="66369"/>
    <lineage>
        <taxon>Bacteria</taxon>
        <taxon>Bacillati</taxon>
        <taxon>Actinomycetota</taxon>
        <taxon>Actinomycetes</taxon>
        <taxon>Kitasatosporales</taxon>
        <taxon>Streptomycetaceae</taxon>
        <taxon>Streptomyces</taxon>
    </lineage>
</organism>
<dbReference type="PANTHER" id="PTHR42964">
    <property type="entry name" value="ENOYL-COA HYDRATASE"/>
    <property type="match status" value="1"/>
</dbReference>
<dbReference type="InterPro" id="IPR051683">
    <property type="entry name" value="Enoyl-CoA_Hydratase/Isomerase"/>
</dbReference>
<reference evidence="2 3" key="1">
    <citation type="submission" date="2024-06" db="EMBL/GenBank/DDBJ databases">
        <title>The Natural Products Discovery Center: Release of the First 8490 Sequenced Strains for Exploring Actinobacteria Biosynthetic Diversity.</title>
        <authorList>
            <person name="Kalkreuter E."/>
            <person name="Kautsar S.A."/>
            <person name="Yang D."/>
            <person name="Bader C.D."/>
            <person name="Teijaro C.N."/>
            <person name="Fluegel L."/>
            <person name="Davis C.M."/>
            <person name="Simpson J.R."/>
            <person name="Lauterbach L."/>
            <person name="Steele A.D."/>
            <person name="Gui C."/>
            <person name="Meng S."/>
            <person name="Li G."/>
            <person name="Viehrig K."/>
            <person name="Ye F."/>
            <person name="Su P."/>
            <person name="Kiefer A.F."/>
            <person name="Nichols A."/>
            <person name="Cepeda A.J."/>
            <person name="Yan W."/>
            <person name="Fan B."/>
            <person name="Jiang Y."/>
            <person name="Adhikari A."/>
            <person name="Zheng C.-J."/>
            <person name="Schuster L."/>
            <person name="Cowan T.M."/>
            <person name="Smanski M.J."/>
            <person name="Chevrette M.G."/>
            <person name="De Carvalho L.P.S."/>
            <person name="Shen B."/>
        </authorList>
    </citation>
    <scope>NUCLEOTIDE SEQUENCE [LARGE SCALE GENOMIC DNA]</scope>
    <source>
        <strain evidence="2 3">NPDC000634</strain>
    </source>
</reference>
<dbReference type="Proteomes" id="UP001458415">
    <property type="component" value="Unassembled WGS sequence"/>
</dbReference>
<dbReference type="InterPro" id="IPR029045">
    <property type="entry name" value="ClpP/crotonase-like_dom_sf"/>
</dbReference>
<name>A0ABV1WLE5_9ACTN</name>
<dbReference type="EMBL" id="JBEPCU010001948">
    <property type="protein sequence ID" value="MER6984678.1"/>
    <property type="molecule type" value="Genomic_DNA"/>
</dbReference>
<feature type="non-terminal residue" evidence="2">
    <location>
        <position position="90"/>
    </location>
</feature>
<dbReference type="Pfam" id="PF00378">
    <property type="entry name" value="ECH_1"/>
    <property type="match status" value="1"/>
</dbReference>
<dbReference type="Gene3D" id="3.90.226.10">
    <property type="entry name" value="2-enoyl-CoA Hydratase, Chain A, domain 1"/>
    <property type="match status" value="1"/>
</dbReference>
<proteinExistence type="inferred from homology"/>
<keyword evidence="3" id="KW-1185">Reference proteome</keyword>
<gene>
    <name evidence="2" type="ORF">ABT317_48990</name>
</gene>
<comment type="similarity">
    <text evidence="1">Belongs to the enoyl-CoA hydratase/isomerase family.</text>
</comment>
<evidence type="ECO:0000313" key="3">
    <source>
        <dbReference type="Proteomes" id="UP001458415"/>
    </source>
</evidence>
<dbReference type="PANTHER" id="PTHR42964:SF1">
    <property type="entry name" value="POLYKETIDE BIOSYNTHESIS ENOYL-COA HYDRATASE PKSH-RELATED"/>
    <property type="match status" value="1"/>
</dbReference>
<dbReference type="SUPFAM" id="SSF52096">
    <property type="entry name" value="ClpP/crotonase"/>
    <property type="match status" value="1"/>
</dbReference>
<evidence type="ECO:0000313" key="2">
    <source>
        <dbReference type="EMBL" id="MER6984678.1"/>
    </source>
</evidence>
<comment type="caution">
    <text evidence="2">The sequence shown here is derived from an EMBL/GenBank/DDBJ whole genome shotgun (WGS) entry which is preliminary data.</text>
</comment>
<accession>A0ABV1WLE5</accession>
<dbReference type="InterPro" id="IPR001753">
    <property type="entry name" value="Enoyl-CoA_hydra/iso"/>
</dbReference>